<organism evidence="2 3">
    <name type="scientific">Mycena rosella</name>
    <name type="common">Pink bonnet</name>
    <name type="synonym">Agaricus rosellus</name>
    <dbReference type="NCBI Taxonomy" id="1033263"/>
    <lineage>
        <taxon>Eukaryota</taxon>
        <taxon>Fungi</taxon>
        <taxon>Dikarya</taxon>
        <taxon>Basidiomycota</taxon>
        <taxon>Agaricomycotina</taxon>
        <taxon>Agaricomycetes</taxon>
        <taxon>Agaricomycetidae</taxon>
        <taxon>Agaricales</taxon>
        <taxon>Marasmiineae</taxon>
        <taxon>Mycenaceae</taxon>
        <taxon>Mycena</taxon>
    </lineage>
</organism>
<gene>
    <name evidence="2" type="ORF">B0H17DRAFT_1130480</name>
</gene>
<dbReference type="AlphaFoldDB" id="A0AAD7DQS3"/>
<evidence type="ECO:0000313" key="3">
    <source>
        <dbReference type="Proteomes" id="UP001221757"/>
    </source>
</evidence>
<protein>
    <submittedName>
        <fullName evidence="2">Uncharacterized protein</fullName>
    </submittedName>
</protein>
<feature type="region of interest" description="Disordered" evidence="1">
    <location>
        <begin position="110"/>
        <end position="160"/>
    </location>
</feature>
<keyword evidence="3" id="KW-1185">Reference proteome</keyword>
<comment type="caution">
    <text evidence="2">The sequence shown here is derived from an EMBL/GenBank/DDBJ whole genome shotgun (WGS) entry which is preliminary data.</text>
</comment>
<evidence type="ECO:0000256" key="1">
    <source>
        <dbReference type="SAM" id="MobiDB-lite"/>
    </source>
</evidence>
<accession>A0AAD7DQS3</accession>
<reference evidence="2" key="1">
    <citation type="submission" date="2023-03" db="EMBL/GenBank/DDBJ databases">
        <title>Massive genome expansion in bonnet fungi (Mycena s.s.) driven by repeated elements and novel gene families across ecological guilds.</title>
        <authorList>
            <consortium name="Lawrence Berkeley National Laboratory"/>
            <person name="Harder C.B."/>
            <person name="Miyauchi S."/>
            <person name="Viragh M."/>
            <person name="Kuo A."/>
            <person name="Thoen E."/>
            <person name="Andreopoulos B."/>
            <person name="Lu D."/>
            <person name="Skrede I."/>
            <person name="Drula E."/>
            <person name="Henrissat B."/>
            <person name="Morin E."/>
            <person name="Kohler A."/>
            <person name="Barry K."/>
            <person name="LaButti K."/>
            <person name="Morin E."/>
            <person name="Salamov A."/>
            <person name="Lipzen A."/>
            <person name="Mereny Z."/>
            <person name="Hegedus B."/>
            <person name="Baldrian P."/>
            <person name="Stursova M."/>
            <person name="Weitz H."/>
            <person name="Taylor A."/>
            <person name="Grigoriev I.V."/>
            <person name="Nagy L.G."/>
            <person name="Martin F."/>
            <person name="Kauserud H."/>
        </authorList>
    </citation>
    <scope>NUCLEOTIDE SEQUENCE</scope>
    <source>
        <strain evidence="2">CBHHK067</strain>
    </source>
</reference>
<sequence length="354" mass="38979">MNAQLHRLGHAKLHVRVGHIGGYSRISPTLAAIVRSSERWVDVTLCINWGRYRQELEPLKGRVGKCSLSGAFGWQTPSRASIRRTKMTGSSLLLSRLVCGPSLWPGYAIRPHRSSSPGTNSRDTGTPGACTNISTPSRSVRISSKPTSHSSPLQSNSNHTPEVRMNHLRKLYISDSAFLCYVALPALEEIVIDKRDAEEDALLPLLILTRYETPPLSSVSLRCGVLTTATLTSLIEQNVALTTLRVRVHAADTPTLQELVTLLTFSPSPGASFAPSLRTLALEIRHGPFDDTAFMAMVESRQQTRPFERVGLALATKLAIPFWNRHTERVGALRRTGLHVWLDSSSYANEVSTK</sequence>
<proteinExistence type="predicted"/>
<evidence type="ECO:0000313" key="2">
    <source>
        <dbReference type="EMBL" id="KAJ7697168.1"/>
    </source>
</evidence>
<name>A0AAD7DQS3_MYCRO</name>
<dbReference type="Proteomes" id="UP001221757">
    <property type="component" value="Unassembled WGS sequence"/>
</dbReference>
<dbReference type="EMBL" id="JARKIE010000031">
    <property type="protein sequence ID" value="KAJ7697168.1"/>
    <property type="molecule type" value="Genomic_DNA"/>
</dbReference>
<feature type="compositionally biased region" description="Polar residues" evidence="1">
    <location>
        <begin position="114"/>
        <end position="160"/>
    </location>
</feature>